<dbReference type="SUPFAM" id="SSF53474">
    <property type="entry name" value="alpha/beta-Hydrolases"/>
    <property type="match status" value="1"/>
</dbReference>
<evidence type="ECO:0000313" key="1">
    <source>
        <dbReference type="EMBL" id="NKY04471.1"/>
    </source>
</evidence>
<gene>
    <name evidence="1" type="ORF">HGA05_23155</name>
</gene>
<proteinExistence type="predicted"/>
<dbReference type="Pfam" id="PF01674">
    <property type="entry name" value="Lipase_2"/>
    <property type="match status" value="1"/>
</dbReference>
<dbReference type="InterPro" id="IPR002918">
    <property type="entry name" value="Lipase_EstA/Esterase_EstB"/>
</dbReference>
<dbReference type="PANTHER" id="PTHR32015">
    <property type="entry name" value="FASTING INDUCED LIPASE"/>
    <property type="match status" value="1"/>
</dbReference>
<comment type="caution">
    <text evidence="1">The sequence shown here is derived from an EMBL/GenBank/DDBJ whole genome shotgun (WGS) entry which is preliminary data.</text>
</comment>
<dbReference type="GO" id="GO:0016042">
    <property type="term" value="P:lipid catabolic process"/>
    <property type="evidence" value="ECO:0007669"/>
    <property type="project" value="InterPro"/>
</dbReference>
<dbReference type="GO" id="GO:0016298">
    <property type="term" value="F:lipase activity"/>
    <property type="evidence" value="ECO:0007669"/>
    <property type="project" value="TreeGrafter"/>
</dbReference>
<name>A0A846WVK5_9ACTN</name>
<dbReference type="AlphaFoldDB" id="A0A846WVK5"/>
<accession>A0A846WVK5</accession>
<protein>
    <submittedName>
        <fullName evidence="1">Alpha/beta fold hydrolase</fullName>
    </submittedName>
</protein>
<dbReference type="PANTHER" id="PTHR32015:SF1">
    <property type="entry name" value="LIPASE"/>
    <property type="match status" value="1"/>
</dbReference>
<sequence>MLMWLASAAGPASATPPPTGPPQVNWNNAFAYGLANPDAIPPGMNKPGCVPSPRHPRPVVLVNGMFESSYVSWSYLSTRLTAQGYCVYGTDYGRGTGTQLPLLQVNALTESAAEIGRFIDVVRRETGADTVDLVGHSEGGLVPLYYINHLGGDRTVHDMIGIAPITNGVRLYGLLTELRSDPALAQRVGDALPIVRDGAVGSDFVRATARGGMTRPGVRYLTISSRHDLVVETRESALPSGPSVTNIVIQDYCPNDLADHNTLAYDENIASLVDDRLAERPLTAPHCRPVAPFVHNASLAP</sequence>
<dbReference type="Gene3D" id="3.40.50.1820">
    <property type="entry name" value="alpha/beta hydrolase"/>
    <property type="match status" value="1"/>
</dbReference>
<dbReference type="InterPro" id="IPR029058">
    <property type="entry name" value="AB_hydrolase_fold"/>
</dbReference>
<dbReference type="Proteomes" id="UP000563898">
    <property type="component" value="Unassembled WGS sequence"/>
</dbReference>
<dbReference type="EMBL" id="JAAXPC010000018">
    <property type="protein sequence ID" value="NKY04471.1"/>
    <property type="molecule type" value="Genomic_DNA"/>
</dbReference>
<dbReference type="RefSeq" id="WP_006372218.1">
    <property type="nucleotide sequence ID" value="NZ_JAAXPC010000018.1"/>
</dbReference>
<reference evidence="1 2" key="1">
    <citation type="submission" date="2020-04" db="EMBL/GenBank/DDBJ databases">
        <title>MicrobeNet Type strains.</title>
        <authorList>
            <person name="Nicholson A.C."/>
        </authorList>
    </citation>
    <scope>NUCLEOTIDE SEQUENCE [LARGE SCALE GENOMIC DNA]</scope>
    <source>
        <strain evidence="1 2">ATCC BAA-14</strain>
    </source>
</reference>
<keyword evidence="1" id="KW-0378">Hydrolase</keyword>
<evidence type="ECO:0000313" key="2">
    <source>
        <dbReference type="Proteomes" id="UP000563898"/>
    </source>
</evidence>
<organism evidence="1 2">
    <name type="scientific">Gordonia polyisoprenivorans</name>
    <dbReference type="NCBI Taxonomy" id="84595"/>
    <lineage>
        <taxon>Bacteria</taxon>
        <taxon>Bacillati</taxon>
        <taxon>Actinomycetota</taxon>
        <taxon>Actinomycetes</taxon>
        <taxon>Mycobacteriales</taxon>
        <taxon>Gordoniaceae</taxon>
        <taxon>Gordonia</taxon>
    </lineage>
</organism>